<gene>
    <name evidence="2" type="ORF">APZ42_025900</name>
</gene>
<feature type="domain" description="Tf2-1-like SH3-like" evidence="1">
    <location>
        <begin position="20"/>
        <end position="79"/>
    </location>
</feature>
<comment type="caution">
    <text evidence="2">The sequence shown here is derived from an EMBL/GenBank/DDBJ whole genome shotgun (WGS) entry which is preliminary data.</text>
</comment>
<dbReference type="Pfam" id="PF24626">
    <property type="entry name" value="SH3_Tf2-1"/>
    <property type="match status" value="1"/>
</dbReference>
<name>A0A164SNA0_9CRUS</name>
<organism evidence="2 3">
    <name type="scientific">Daphnia magna</name>
    <dbReference type="NCBI Taxonomy" id="35525"/>
    <lineage>
        <taxon>Eukaryota</taxon>
        <taxon>Metazoa</taxon>
        <taxon>Ecdysozoa</taxon>
        <taxon>Arthropoda</taxon>
        <taxon>Crustacea</taxon>
        <taxon>Branchiopoda</taxon>
        <taxon>Diplostraca</taxon>
        <taxon>Cladocera</taxon>
        <taxon>Anomopoda</taxon>
        <taxon>Daphniidae</taxon>
        <taxon>Daphnia</taxon>
    </lineage>
</organism>
<protein>
    <recommendedName>
        <fullName evidence="1">Tf2-1-like SH3-like domain-containing protein</fullName>
    </recommendedName>
</protein>
<sequence>MLCVCVIRRRVSAEPVYEPGDLVLIFRPQRKKGLAEKLLHQYVGPYKVIKQVTELNYELRKPSGKNTLVMHVSQMKKFVVE</sequence>
<keyword evidence="3" id="KW-1185">Reference proteome</keyword>
<accession>A0A164SNA0</accession>
<dbReference type="Proteomes" id="UP000076858">
    <property type="component" value="Unassembled WGS sequence"/>
</dbReference>
<evidence type="ECO:0000259" key="1">
    <source>
        <dbReference type="Pfam" id="PF24626"/>
    </source>
</evidence>
<proteinExistence type="predicted"/>
<reference evidence="2 3" key="1">
    <citation type="submission" date="2016-03" db="EMBL/GenBank/DDBJ databases">
        <title>EvidentialGene: Evidence-directed Construction of Genes on Genomes.</title>
        <authorList>
            <person name="Gilbert D.G."/>
            <person name="Choi J.-H."/>
            <person name="Mockaitis K."/>
            <person name="Colbourne J."/>
            <person name="Pfrender M."/>
        </authorList>
    </citation>
    <scope>NUCLEOTIDE SEQUENCE [LARGE SCALE GENOMIC DNA]</scope>
    <source>
        <strain evidence="2 3">Xinb3</strain>
        <tissue evidence="2">Complete organism</tissue>
    </source>
</reference>
<evidence type="ECO:0000313" key="2">
    <source>
        <dbReference type="EMBL" id="KZS09789.1"/>
    </source>
</evidence>
<dbReference type="AlphaFoldDB" id="A0A164SNA0"/>
<evidence type="ECO:0000313" key="3">
    <source>
        <dbReference type="Proteomes" id="UP000076858"/>
    </source>
</evidence>
<dbReference type="EMBL" id="LRGB01001977">
    <property type="protein sequence ID" value="KZS09789.1"/>
    <property type="molecule type" value="Genomic_DNA"/>
</dbReference>
<dbReference type="InterPro" id="IPR056924">
    <property type="entry name" value="SH3_Tf2-1"/>
</dbReference>